<dbReference type="Pfam" id="PF03328">
    <property type="entry name" value="HpcH_HpaI"/>
    <property type="match status" value="1"/>
</dbReference>
<accession>A0A345ZU12</accession>
<dbReference type="InterPro" id="IPR015813">
    <property type="entry name" value="Pyrv/PenolPyrv_kinase-like_dom"/>
</dbReference>
<dbReference type="GO" id="GO:0005737">
    <property type="term" value="C:cytoplasm"/>
    <property type="evidence" value="ECO:0007669"/>
    <property type="project" value="TreeGrafter"/>
</dbReference>
<dbReference type="RefSeq" id="WP_115690030.1">
    <property type="nucleotide sequence ID" value="NZ_CP031417.1"/>
</dbReference>
<dbReference type="SUPFAM" id="SSF51621">
    <property type="entry name" value="Phosphoenolpyruvate/pyruvate domain"/>
    <property type="match status" value="1"/>
</dbReference>
<comment type="similarity">
    <text evidence="1">Belongs to the HpcH/HpaI aldolase family.</text>
</comment>
<dbReference type="AlphaFoldDB" id="A0A345ZU12"/>
<dbReference type="InterPro" id="IPR040442">
    <property type="entry name" value="Pyrv_kinase-like_dom_sf"/>
</dbReference>
<proteinExistence type="inferred from homology"/>
<evidence type="ECO:0000256" key="2">
    <source>
        <dbReference type="ARBA" id="ARBA00022723"/>
    </source>
</evidence>
<organism evidence="5 6">
    <name type="scientific">Pseudolabrys taiwanensis</name>
    <dbReference type="NCBI Taxonomy" id="331696"/>
    <lineage>
        <taxon>Bacteria</taxon>
        <taxon>Pseudomonadati</taxon>
        <taxon>Pseudomonadota</taxon>
        <taxon>Alphaproteobacteria</taxon>
        <taxon>Hyphomicrobiales</taxon>
        <taxon>Xanthobacteraceae</taxon>
        <taxon>Pseudolabrys</taxon>
    </lineage>
</organism>
<gene>
    <name evidence="5" type="ORF">DW352_07700</name>
</gene>
<dbReference type="KEGG" id="ptaw:DW352_07700"/>
<evidence type="ECO:0000256" key="1">
    <source>
        <dbReference type="ARBA" id="ARBA00005568"/>
    </source>
</evidence>
<name>A0A345ZU12_9HYPH</name>
<keyword evidence="6" id="KW-1185">Reference proteome</keyword>
<sequence length="258" mass="27116">MPTLRPQPSEFRQRFAAGEQLIGTFVKTPTIHATEILADLGYDFIVIDEEHAPINRETIDTMLCVARASNIAGIVRVSSPDGLLSVLDCGAVGALVPHVSSAAKAREIVAACRFRGGKRGYSGSVRAARYGGTPMWTNIDAADKSTTVIAMIEDPEALDEIDAIVAVDGLDGVFIGRGDLTAAFGAPKNDAPQVQDAVERITAAARKAGKPVCVMVGTAAEAKPFKALGASAFIVSTDQSFMRRAAAQAHSEFASLQS</sequence>
<dbReference type="InterPro" id="IPR005000">
    <property type="entry name" value="Aldolase/citrate-lyase_domain"/>
</dbReference>
<evidence type="ECO:0000259" key="4">
    <source>
        <dbReference type="Pfam" id="PF03328"/>
    </source>
</evidence>
<reference evidence="5 6" key="1">
    <citation type="submission" date="2018-07" db="EMBL/GenBank/DDBJ databases">
        <authorList>
            <person name="Quirk P.G."/>
            <person name="Krulwich T.A."/>
        </authorList>
    </citation>
    <scope>NUCLEOTIDE SEQUENCE [LARGE SCALE GENOMIC DNA]</scope>
    <source>
        <strain evidence="5 6">CC-BB4</strain>
    </source>
</reference>
<dbReference type="OrthoDB" id="9802624at2"/>
<keyword evidence="3" id="KW-0456">Lyase</keyword>
<evidence type="ECO:0000313" key="5">
    <source>
        <dbReference type="EMBL" id="AXK80409.1"/>
    </source>
</evidence>
<evidence type="ECO:0000256" key="3">
    <source>
        <dbReference type="ARBA" id="ARBA00023239"/>
    </source>
</evidence>
<keyword evidence="2" id="KW-0479">Metal-binding</keyword>
<dbReference type="PANTHER" id="PTHR30502">
    <property type="entry name" value="2-KETO-3-DEOXY-L-RHAMNONATE ALDOLASE"/>
    <property type="match status" value="1"/>
</dbReference>
<dbReference type="Gene3D" id="3.20.20.60">
    <property type="entry name" value="Phosphoenolpyruvate-binding domains"/>
    <property type="match status" value="1"/>
</dbReference>
<dbReference type="GO" id="GO:0046872">
    <property type="term" value="F:metal ion binding"/>
    <property type="evidence" value="ECO:0007669"/>
    <property type="project" value="UniProtKB-KW"/>
</dbReference>
<evidence type="ECO:0000313" key="6">
    <source>
        <dbReference type="Proteomes" id="UP000254889"/>
    </source>
</evidence>
<dbReference type="InterPro" id="IPR050251">
    <property type="entry name" value="HpcH-HpaI_aldolase"/>
</dbReference>
<dbReference type="Proteomes" id="UP000254889">
    <property type="component" value="Chromosome"/>
</dbReference>
<dbReference type="GO" id="GO:0016832">
    <property type="term" value="F:aldehyde-lyase activity"/>
    <property type="evidence" value="ECO:0007669"/>
    <property type="project" value="TreeGrafter"/>
</dbReference>
<protein>
    <submittedName>
        <fullName evidence="5">Aldolase</fullName>
    </submittedName>
</protein>
<dbReference type="EMBL" id="CP031417">
    <property type="protein sequence ID" value="AXK80409.1"/>
    <property type="molecule type" value="Genomic_DNA"/>
</dbReference>
<dbReference type="PANTHER" id="PTHR30502:SF0">
    <property type="entry name" value="PHOSPHOENOLPYRUVATE CARBOXYLASE FAMILY PROTEIN"/>
    <property type="match status" value="1"/>
</dbReference>
<feature type="domain" description="HpcH/HpaI aldolase/citrate lyase" evidence="4">
    <location>
        <begin position="23"/>
        <end position="229"/>
    </location>
</feature>